<keyword evidence="3" id="KW-1185">Reference proteome</keyword>
<dbReference type="Proteomes" id="UP000789595">
    <property type="component" value="Unassembled WGS sequence"/>
</dbReference>
<comment type="caution">
    <text evidence="2">The sequence shown here is derived from an EMBL/GenBank/DDBJ whole genome shotgun (WGS) entry which is preliminary data.</text>
</comment>
<gene>
    <name evidence="2" type="ORF">PECAL_4P15570</name>
</gene>
<dbReference type="AlphaFoldDB" id="A0A8J2SNM5"/>
<name>A0A8J2SNM5_9STRA</name>
<protein>
    <submittedName>
        <fullName evidence="2">Uncharacterized protein</fullName>
    </submittedName>
</protein>
<evidence type="ECO:0000313" key="2">
    <source>
        <dbReference type="EMBL" id="CAH0374285.1"/>
    </source>
</evidence>
<feature type="non-terminal residue" evidence="2">
    <location>
        <position position="401"/>
    </location>
</feature>
<sequence length="401" mass="44791">PQRRHRGPDVRRDERLFAATPPLPPLRELLSRHVQQTVGPEGLEVVEQLRVQQLLETGKAARRDEVRRERVGLLVGELELGDELGRHQRGAGALGGIQRGWRWRHRRTSRRRGPRCQRRRGPGGRRRGGPRRRSFCGRRRRLRRSRRHPSLWWCRRRVPGLFARRERPQPRRGVARAAVVGVVHGQAAVAITSDQQRVAAVVGVTREVAQRLQAPQYVHVALPRREVRRCAAVGVAGRDVRAELGREAPQSFQPAVPRGHVDGRLARRVAGRLDARAELDQRFEGGTIADPGRAVDSAPAVVVDGVYVGPARDEAPQTGDLPVHGCPMYRAPAELVLCVDIALLCQGFYLFDVAVARRGDERVCCGHLHPVKKNAPGRMVGITPPSMRFDGQPPHPQKTKS</sequence>
<feature type="region of interest" description="Disordered" evidence="1">
    <location>
        <begin position="104"/>
        <end position="140"/>
    </location>
</feature>
<organism evidence="2 3">
    <name type="scientific">Pelagomonas calceolata</name>
    <dbReference type="NCBI Taxonomy" id="35677"/>
    <lineage>
        <taxon>Eukaryota</taxon>
        <taxon>Sar</taxon>
        <taxon>Stramenopiles</taxon>
        <taxon>Ochrophyta</taxon>
        <taxon>Pelagophyceae</taxon>
        <taxon>Pelagomonadales</taxon>
        <taxon>Pelagomonadaceae</taxon>
        <taxon>Pelagomonas</taxon>
    </lineage>
</organism>
<evidence type="ECO:0000313" key="3">
    <source>
        <dbReference type="Proteomes" id="UP000789595"/>
    </source>
</evidence>
<feature type="non-terminal residue" evidence="2">
    <location>
        <position position="1"/>
    </location>
</feature>
<reference evidence="2" key="1">
    <citation type="submission" date="2021-11" db="EMBL/GenBank/DDBJ databases">
        <authorList>
            <consortium name="Genoscope - CEA"/>
            <person name="William W."/>
        </authorList>
    </citation>
    <scope>NUCLEOTIDE SEQUENCE</scope>
</reference>
<evidence type="ECO:0000256" key="1">
    <source>
        <dbReference type="SAM" id="MobiDB-lite"/>
    </source>
</evidence>
<accession>A0A8J2SNM5</accession>
<proteinExistence type="predicted"/>
<dbReference type="EMBL" id="CAKKNE010000004">
    <property type="protein sequence ID" value="CAH0374285.1"/>
    <property type="molecule type" value="Genomic_DNA"/>
</dbReference>